<dbReference type="Pfam" id="PF09549">
    <property type="entry name" value="RE_Bpu10I"/>
    <property type="match status" value="1"/>
</dbReference>
<dbReference type="Proteomes" id="UP000628984">
    <property type="component" value="Unassembled WGS sequence"/>
</dbReference>
<name>A0A918J4X5_9RHOB</name>
<dbReference type="EMBL" id="BMYQ01000028">
    <property type="protein sequence ID" value="GGW47096.1"/>
    <property type="molecule type" value="Genomic_DNA"/>
</dbReference>
<reference evidence="1" key="1">
    <citation type="journal article" date="2014" name="Int. J. Syst. Evol. Microbiol.">
        <title>Complete genome sequence of Corynebacterium casei LMG S-19264T (=DSM 44701T), isolated from a smear-ripened cheese.</title>
        <authorList>
            <consortium name="US DOE Joint Genome Institute (JGI-PGF)"/>
            <person name="Walter F."/>
            <person name="Albersmeier A."/>
            <person name="Kalinowski J."/>
            <person name="Ruckert C."/>
        </authorList>
    </citation>
    <scope>NUCLEOTIDE SEQUENCE</scope>
    <source>
        <strain evidence="1">KCTC 23714</strain>
    </source>
</reference>
<keyword evidence="1" id="KW-0255">Endonuclease</keyword>
<keyword evidence="1" id="KW-0540">Nuclease</keyword>
<dbReference type="RefSeq" id="WP_229804331.1">
    <property type="nucleotide sequence ID" value="NZ_BMYQ01000028.1"/>
</dbReference>
<dbReference type="GO" id="GO:0004519">
    <property type="term" value="F:endonuclease activity"/>
    <property type="evidence" value="ECO:0007669"/>
    <property type="project" value="UniProtKB-KW"/>
</dbReference>
<sequence>MVNVNVVELRAHGDKIRALLANSKLPAADRPRVEAQIARYEQWIADMDALQLEGDALLFRLVELLNDYKKTVEFDLIFLSPDDFLYRQKGQLKLDNTVLEEFLPRLFDPRLIPGFLRQNGLECGPRASFSGLSFESPLLPLSAGGVYLKVKDQDFSVTRRHRIKITGANNPRDVFEQDFHVSYFATEIKTNLDKTMFQEAAATAGELKRASSGSKYILLCEWLDMTPINTKLTAMDEVIVLRRSKRLASNLRANFSTAAGRRQSSDWYERFLADHPLSQAGFSRLVWHLNECFPAVEHDAEDVVLERGYF</sequence>
<keyword evidence="1" id="KW-0378">Hydrolase</keyword>
<evidence type="ECO:0000313" key="2">
    <source>
        <dbReference type="Proteomes" id="UP000628984"/>
    </source>
</evidence>
<dbReference type="AlphaFoldDB" id="A0A918J4X5"/>
<reference evidence="1" key="2">
    <citation type="submission" date="2020-09" db="EMBL/GenBank/DDBJ databases">
        <authorList>
            <person name="Sun Q."/>
            <person name="Kim S."/>
        </authorList>
    </citation>
    <scope>NUCLEOTIDE SEQUENCE</scope>
    <source>
        <strain evidence="1">KCTC 23714</strain>
    </source>
</reference>
<proteinExistence type="predicted"/>
<organism evidence="1 2">
    <name type="scientific">Gemmobacter lanyuensis</name>
    <dbReference type="NCBI Taxonomy" id="1054497"/>
    <lineage>
        <taxon>Bacteria</taxon>
        <taxon>Pseudomonadati</taxon>
        <taxon>Pseudomonadota</taxon>
        <taxon>Alphaproteobacteria</taxon>
        <taxon>Rhodobacterales</taxon>
        <taxon>Paracoccaceae</taxon>
        <taxon>Gemmobacter</taxon>
    </lineage>
</organism>
<accession>A0A918J4X5</accession>
<protein>
    <submittedName>
        <fullName evidence="1">Bpu10I family restriction endonuclease</fullName>
    </submittedName>
</protein>
<dbReference type="InterPro" id="IPR018577">
    <property type="entry name" value="Restrct_endonuc_II_Bpu10I"/>
</dbReference>
<keyword evidence="2" id="KW-1185">Reference proteome</keyword>
<evidence type="ECO:0000313" key="1">
    <source>
        <dbReference type="EMBL" id="GGW47096.1"/>
    </source>
</evidence>
<gene>
    <name evidence="1" type="ORF">GCM10011452_38340</name>
</gene>
<comment type="caution">
    <text evidence="1">The sequence shown here is derived from an EMBL/GenBank/DDBJ whole genome shotgun (WGS) entry which is preliminary data.</text>
</comment>